<proteinExistence type="predicted"/>
<dbReference type="PIRSF" id="PIRSF005962">
    <property type="entry name" value="Pept_M20D_amidohydro"/>
    <property type="match status" value="1"/>
</dbReference>
<dbReference type="GO" id="GO:0019877">
    <property type="term" value="P:diaminopimelate biosynthetic process"/>
    <property type="evidence" value="ECO:0007669"/>
    <property type="project" value="UniProtKB-ARBA"/>
</dbReference>
<protein>
    <submittedName>
        <fullName evidence="4 5">Hydrolase</fullName>
    </submittedName>
</protein>
<dbReference type="GO" id="GO:0046872">
    <property type="term" value="F:metal ion binding"/>
    <property type="evidence" value="ECO:0007669"/>
    <property type="project" value="UniProtKB-KW"/>
</dbReference>
<feature type="binding site" evidence="2">
    <location>
        <position position="168"/>
    </location>
    <ligand>
        <name>Mn(2+)</name>
        <dbReference type="ChEBI" id="CHEBI:29035"/>
        <label>2</label>
    </ligand>
</feature>
<dbReference type="Gene3D" id="3.30.70.360">
    <property type="match status" value="1"/>
</dbReference>
<dbReference type="EMBL" id="BJON01000014">
    <property type="protein sequence ID" value="GED70012.1"/>
    <property type="molecule type" value="Genomic_DNA"/>
</dbReference>
<dbReference type="InterPro" id="IPR017439">
    <property type="entry name" value="Amidohydrolase"/>
</dbReference>
<dbReference type="Pfam" id="PF01546">
    <property type="entry name" value="Peptidase_M20"/>
    <property type="match status" value="1"/>
</dbReference>
<sequence>MKSSIHEKLSLGEDLMQQLAEIRSYLHQNPELSFQEYQTSSYIVSWLEKWGIPHRRFGETGVVVDLVGNGEEGPHIGVRADIDALPIEEKTELLFASKQPGVMHACGHDGHTTILLGTVYQLYQLKSEWRGRVRCIFQPGEEADGAAQQMIEQGVLENPPVNGMLALHLWPHLPFGSVGVRTGAITASCDDFRIEIEGKGGHSARPHHAVDAIAISSQILQALSLLVTKSTNPVDPVVIHVGKIQGGTANNIVADRVVLEGTTRTVSRETRKRLRSQFITLVEGIAEAYGARAKIMYPDGLPPVINDPLLTDCVKQCAGDLLGDSSVYVLLEPSMGADDFGAFAEQVPSTYFRLGIQQTDRPVYDLHHPQFQFDQEIIPIGVKLFTHTVLTLLDKGEIETC</sequence>
<evidence type="ECO:0000313" key="7">
    <source>
        <dbReference type="Proteomes" id="UP000319578"/>
    </source>
</evidence>
<comment type="cofactor">
    <cofactor evidence="2">
        <name>Mn(2+)</name>
        <dbReference type="ChEBI" id="CHEBI:29035"/>
    </cofactor>
    <text evidence="2">The Mn(2+) ion enhances activity.</text>
</comment>
<dbReference type="RefSeq" id="WP_049739557.1">
    <property type="nucleotide sequence ID" value="NZ_BJON01000014.1"/>
</dbReference>
<organism evidence="5 6">
    <name type="scientific">Brevibacillus reuszeri</name>
    <dbReference type="NCBI Taxonomy" id="54915"/>
    <lineage>
        <taxon>Bacteria</taxon>
        <taxon>Bacillati</taxon>
        <taxon>Bacillota</taxon>
        <taxon>Bacilli</taxon>
        <taxon>Bacillales</taxon>
        <taxon>Paenibacillaceae</taxon>
        <taxon>Brevibacillus</taxon>
    </lineage>
</organism>
<name>A0A0K9YPB3_9BACL</name>
<dbReference type="Proteomes" id="UP000036834">
    <property type="component" value="Unassembled WGS sequence"/>
</dbReference>
<dbReference type="EMBL" id="LGIQ01000009">
    <property type="protein sequence ID" value="KNB70564.1"/>
    <property type="molecule type" value="Genomic_DNA"/>
</dbReference>
<dbReference type="Proteomes" id="UP000319578">
    <property type="component" value="Unassembled WGS sequence"/>
</dbReference>
<dbReference type="InterPro" id="IPR011650">
    <property type="entry name" value="Peptidase_M20_dimer"/>
</dbReference>
<dbReference type="CDD" id="cd03886">
    <property type="entry name" value="M20_Acy1"/>
    <property type="match status" value="1"/>
</dbReference>
<dbReference type="FunFam" id="3.30.70.360:FF:000001">
    <property type="entry name" value="N-acetyldiaminopimelate deacetylase"/>
    <property type="match status" value="1"/>
</dbReference>
<evidence type="ECO:0000256" key="1">
    <source>
        <dbReference type="ARBA" id="ARBA00022801"/>
    </source>
</evidence>
<dbReference type="PANTHER" id="PTHR11014:SF63">
    <property type="entry name" value="METALLOPEPTIDASE, PUTATIVE (AFU_ORTHOLOGUE AFUA_6G09600)-RELATED"/>
    <property type="match status" value="1"/>
</dbReference>
<feature type="binding site" evidence="2">
    <location>
        <position position="142"/>
    </location>
    <ligand>
        <name>Mn(2+)</name>
        <dbReference type="ChEBI" id="CHEBI:29035"/>
        <label>2</label>
    </ligand>
</feature>
<evidence type="ECO:0000313" key="4">
    <source>
        <dbReference type="EMBL" id="GED70012.1"/>
    </source>
</evidence>
<dbReference type="NCBIfam" id="TIGR01891">
    <property type="entry name" value="amidohydrolases"/>
    <property type="match status" value="1"/>
</dbReference>
<feature type="binding site" evidence="2">
    <location>
        <position position="367"/>
    </location>
    <ligand>
        <name>Mn(2+)</name>
        <dbReference type="ChEBI" id="CHEBI:29035"/>
        <label>2</label>
    </ligand>
</feature>
<reference evidence="5" key="2">
    <citation type="submission" date="2015-07" db="EMBL/GenBank/DDBJ databases">
        <title>MeaNS - Measles Nucleotide Surveillance Program.</title>
        <authorList>
            <person name="Tran T."/>
            <person name="Druce J."/>
        </authorList>
    </citation>
    <scope>NUCLEOTIDE SEQUENCE</scope>
    <source>
        <strain evidence="5">DSM 9887</strain>
    </source>
</reference>
<dbReference type="SUPFAM" id="SSF53187">
    <property type="entry name" value="Zn-dependent exopeptidases"/>
    <property type="match status" value="1"/>
</dbReference>
<dbReference type="Pfam" id="PF07687">
    <property type="entry name" value="M20_dimer"/>
    <property type="match status" value="1"/>
</dbReference>
<dbReference type="AlphaFoldDB" id="A0A0K9YPB3"/>
<dbReference type="Gene3D" id="3.40.630.10">
    <property type="entry name" value="Zn peptidases"/>
    <property type="match status" value="1"/>
</dbReference>
<keyword evidence="2" id="KW-0464">Manganese</keyword>
<evidence type="ECO:0000259" key="3">
    <source>
        <dbReference type="Pfam" id="PF07687"/>
    </source>
</evidence>
<dbReference type="OrthoDB" id="9776731at2"/>
<feature type="domain" description="Peptidase M20 dimerisation" evidence="3">
    <location>
        <begin position="192"/>
        <end position="287"/>
    </location>
</feature>
<evidence type="ECO:0000313" key="5">
    <source>
        <dbReference type="EMBL" id="KNB70564.1"/>
    </source>
</evidence>
<evidence type="ECO:0000313" key="6">
    <source>
        <dbReference type="Proteomes" id="UP000036834"/>
    </source>
</evidence>
<dbReference type="STRING" id="54915.ADS79_16765"/>
<dbReference type="SUPFAM" id="SSF55031">
    <property type="entry name" value="Bacterial exopeptidase dimerisation domain"/>
    <property type="match status" value="1"/>
</dbReference>
<dbReference type="InterPro" id="IPR002933">
    <property type="entry name" value="Peptidase_M20"/>
</dbReference>
<dbReference type="GO" id="GO:0050118">
    <property type="term" value="F:N-acetyldiaminopimelate deacetylase activity"/>
    <property type="evidence" value="ECO:0007669"/>
    <property type="project" value="UniProtKB-ARBA"/>
</dbReference>
<dbReference type="InterPro" id="IPR036264">
    <property type="entry name" value="Bact_exopeptidase_dim_dom"/>
</dbReference>
<keyword evidence="1 5" id="KW-0378">Hydrolase</keyword>
<reference evidence="6" key="1">
    <citation type="submission" date="2015-07" db="EMBL/GenBank/DDBJ databases">
        <title>Genome sequencing project for genomic taxonomy and phylogenomics of Bacillus-like bacteria.</title>
        <authorList>
            <person name="Liu B."/>
            <person name="Wang J."/>
            <person name="Zhu Y."/>
            <person name="Liu G."/>
            <person name="Chen Q."/>
            <person name="Chen Z."/>
            <person name="Lan J."/>
            <person name="Che J."/>
            <person name="Ge C."/>
            <person name="Shi H."/>
            <person name="Pan Z."/>
            <person name="Liu X."/>
        </authorList>
    </citation>
    <scope>NUCLEOTIDE SEQUENCE [LARGE SCALE GENOMIC DNA]</scope>
    <source>
        <strain evidence="6">DSM 9887</strain>
    </source>
</reference>
<gene>
    <name evidence="5" type="ORF">ADS79_16765</name>
    <name evidence="4" type="ORF">BRE01_37140</name>
</gene>
<keyword evidence="2" id="KW-0479">Metal-binding</keyword>
<feature type="binding site" evidence="2">
    <location>
        <position position="108"/>
    </location>
    <ligand>
        <name>Mn(2+)</name>
        <dbReference type="ChEBI" id="CHEBI:29035"/>
        <label>2</label>
    </ligand>
</feature>
<dbReference type="PANTHER" id="PTHR11014">
    <property type="entry name" value="PEPTIDASE M20 FAMILY MEMBER"/>
    <property type="match status" value="1"/>
</dbReference>
<keyword evidence="7" id="KW-1185">Reference proteome</keyword>
<comment type="caution">
    <text evidence="5">The sequence shown here is derived from an EMBL/GenBank/DDBJ whole genome shotgun (WGS) entry which is preliminary data.</text>
</comment>
<feature type="binding site" evidence="2">
    <location>
        <position position="106"/>
    </location>
    <ligand>
        <name>Mn(2+)</name>
        <dbReference type="ChEBI" id="CHEBI:29035"/>
        <label>2</label>
    </ligand>
</feature>
<evidence type="ECO:0000256" key="2">
    <source>
        <dbReference type="PIRSR" id="PIRSR005962-1"/>
    </source>
</evidence>
<dbReference type="PATRIC" id="fig|54915.3.peg.2411"/>
<reference evidence="4 7" key="3">
    <citation type="submission" date="2019-06" db="EMBL/GenBank/DDBJ databases">
        <title>Whole genome shotgun sequence of Brevibacillus reuszeri NBRC 15719.</title>
        <authorList>
            <person name="Hosoyama A."/>
            <person name="Uohara A."/>
            <person name="Ohji S."/>
            <person name="Ichikawa N."/>
        </authorList>
    </citation>
    <scope>NUCLEOTIDE SEQUENCE [LARGE SCALE GENOMIC DNA]</scope>
    <source>
        <strain evidence="4 7">NBRC 15719</strain>
    </source>
</reference>
<accession>A0A0K9YPB3</accession>